<feature type="coiled-coil region" evidence="5">
    <location>
        <begin position="200"/>
        <end position="241"/>
    </location>
</feature>
<dbReference type="KEGG" id="csol:105368174"/>
<evidence type="ECO:0000259" key="7">
    <source>
        <dbReference type="PROSITE" id="PS50888"/>
    </source>
</evidence>
<evidence type="ECO:0000256" key="4">
    <source>
        <dbReference type="ARBA" id="ARBA00023242"/>
    </source>
</evidence>
<dbReference type="Pfam" id="PF00010">
    <property type="entry name" value="HLH"/>
    <property type="match status" value="1"/>
</dbReference>
<dbReference type="InterPro" id="IPR036638">
    <property type="entry name" value="HLH_DNA-bd_sf"/>
</dbReference>
<keyword evidence="2" id="KW-0805">Transcription regulation</keyword>
<gene>
    <name evidence="9" type="primary">LOC105368174</name>
</gene>
<sequence>MDILEQHLEQQDVSAVTKEEHNSSIVIEEAEIVDCDGDAVGEDGLRYQETLAYRVVQVNGTPNNEIELPVTQAPLQVLTSPINGQFYVIGSANDVFTTAQTSRSVIAPRATATLQIETPRTSSTGLKKRDDRRRATHNEVERRRRDKINNWIAKLGKIIPECSTTTNGSGSSGESGGKANYETQSKGGILAKACEYIAELRAANQSMGQCLRDNEKLRQEVTALKQVAAQLRRENLHLKSQLPTAQEVTDVHILP</sequence>
<accession>A0AAJ6YW39</accession>
<dbReference type="Proteomes" id="UP000695007">
    <property type="component" value="Unplaced"/>
</dbReference>
<dbReference type="SMART" id="SM00353">
    <property type="entry name" value="HLH"/>
    <property type="match status" value="1"/>
</dbReference>
<name>A0AAJ6YW39_9HYME</name>
<feature type="compositionally biased region" description="Basic and acidic residues" evidence="6">
    <location>
        <begin position="127"/>
        <end position="141"/>
    </location>
</feature>
<proteinExistence type="predicted"/>
<dbReference type="PANTHER" id="PTHR46117">
    <property type="entry name" value="FI24210P1"/>
    <property type="match status" value="1"/>
</dbReference>
<evidence type="ECO:0000256" key="3">
    <source>
        <dbReference type="ARBA" id="ARBA00023163"/>
    </source>
</evidence>
<evidence type="ECO:0000313" key="8">
    <source>
        <dbReference type="Proteomes" id="UP000695007"/>
    </source>
</evidence>
<dbReference type="CDD" id="cd11396">
    <property type="entry name" value="bHLHzip_USF"/>
    <property type="match status" value="1"/>
</dbReference>
<dbReference type="RefSeq" id="XP_011505430.1">
    <property type="nucleotide sequence ID" value="XM_011507128.1"/>
</dbReference>
<keyword evidence="4" id="KW-0539">Nucleus</keyword>
<dbReference type="GO" id="GO:0005634">
    <property type="term" value="C:nucleus"/>
    <property type="evidence" value="ECO:0007669"/>
    <property type="project" value="UniProtKB-SubCell"/>
</dbReference>
<evidence type="ECO:0000313" key="9">
    <source>
        <dbReference type="RefSeq" id="XP_011505430.1"/>
    </source>
</evidence>
<dbReference type="InterPro" id="IPR011598">
    <property type="entry name" value="bHLH_dom"/>
</dbReference>
<feature type="domain" description="BHLH" evidence="7">
    <location>
        <begin position="132"/>
        <end position="200"/>
    </location>
</feature>
<dbReference type="PANTHER" id="PTHR46117:SF3">
    <property type="entry name" value="FI24210P1"/>
    <property type="match status" value="1"/>
</dbReference>
<keyword evidence="8" id="KW-1185">Reference proteome</keyword>
<dbReference type="GO" id="GO:0046983">
    <property type="term" value="F:protein dimerization activity"/>
    <property type="evidence" value="ECO:0007669"/>
    <property type="project" value="InterPro"/>
</dbReference>
<evidence type="ECO:0000256" key="1">
    <source>
        <dbReference type="ARBA" id="ARBA00004123"/>
    </source>
</evidence>
<organism evidence="8 9">
    <name type="scientific">Ceratosolen solmsi marchali</name>
    <dbReference type="NCBI Taxonomy" id="326594"/>
    <lineage>
        <taxon>Eukaryota</taxon>
        <taxon>Metazoa</taxon>
        <taxon>Ecdysozoa</taxon>
        <taxon>Arthropoda</taxon>
        <taxon>Hexapoda</taxon>
        <taxon>Insecta</taxon>
        <taxon>Pterygota</taxon>
        <taxon>Neoptera</taxon>
        <taxon>Endopterygota</taxon>
        <taxon>Hymenoptera</taxon>
        <taxon>Apocrita</taxon>
        <taxon>Proctotrupomorpha</taxon>
        <taxon>Chalcidoidea</taxon>
        <taxon>Agaonidae</taxon>
        <taxon>Agaoninae</taxon>
        <taxon>Ceratosolen</taxon>
    </lineage>
</organism>
<evidence type="ECO:0000256" key="2">
    <source>
        <dbReference type="ARBA" id="ARBA00023015"/>
    </source>
</evidence>
<dbReference type="Gene3D" id="4.10.280.10">
    <property type="entry name" value="Helix-loop-helix DNA-binding domain"/>
    <property type="match status" value="1"/>
</dbReference>
<evidence type="ECO:0000256" key="6">
    <source>
        <dbReference type="SAM" id="MobiDB-lite"/>
    </source>
</evidence>
<reference evidence="9" key="1">
    <citation type="submission" date="2025-08" db="UniProtKB">
        <authorList>
            <consortium name="RefSeq"/>
        </authorList>
    </citation>
    <scope>IDENTIFICATION</scope>
</reference>
<feature type="region of interest" description="Disordered" evidence="6">
    <location>
        <begin position="117"/>
        <end position="141"/>
    </location>
</feature>
<protein>
    <submittedName>
        <fullName evidence="9">Upstream stimulatory factor 1</fullName>
    </submittedName>
</protein>
<keyword evidence="3" id="KW-0804">Transcription</keyword>
<dbReference type="GeneID" id="105368174"/>
<dbReference type="GO" id="GO:0000978">
    <property type="term" value="F:RNA polymerase II cis-regulatory region sequence-specific DNA binding"/>
    <property type="evidence" value="ECO:0007669"/>
    <property type="project" value="TreeGrafter"/>
</dbReference>
<dbReference type="PROSITE" id="PS50888">
    <property type="entry name" value="BHLH"/>
    <property type="match status" value="1"/>
</dbReference>
<evidence type="ECO:0000256" key="5">
    <source>
        <dbReference type="SAM" id="Coils"/>
    </source>
</evidence>
<dbReference type="GO" id="GO:0000981">
    <property type="term" value="F:DNA-binding transcription factor activity, RNA polymerase II-specific"/>
    <property type="evidence" value="ECO:0007669"/>
    <property type="project" value="TreeGrafter"/>
</dbReference>
<dbReference type="AlphaFoldDB" id="A0AAJ6YW39"/>
<dbReference type="SUPFAM" id="SSF47459">
    <property type="entry name" value="HLH, helix-loop-helix DNA-binding domain"/>
    <property type="match status" value="1"/>
</dbReference>
<keyword evidence="5" id="KW-0175">Coiled coil</keyword>
<comment type="subcellular location">
    <subcellularLocation>
        <location evidence="1">Nucleus</location>
    </subcellularLocation>
</comment>
<dbReference type="InterPro" id="IPR051732">
    <property type="entry name" value="USF"/>
</dbReference>